<dbReference type="EMBL" id="JACAZI010000008">
    <property type="protein sequence ID" value="KAF7354123.1"/>
    <property type="molecule type" value="Genomic_DNA"/>
</dbReference>
<gene>
    <name evidence="2" type="ORF">MVEN_01099700</name>
</gene>
<dbReference type="AlphaFoldDB" id="A0A8H6Y4P1"/>
<evidence type="ECO:0000256" key="1">
    <source>
        <dbReference type="SAM" id="Coils"/>
    </source>
</evidence>
<keyword evidence="3" id="KW-1185">Reference proteome</keyword>
<protein>
    <submittedName>
        <fullName evidence="2">Uncharacterized protein</fullName>
    </submittedName>
</protein>
<organism evidence="2 3">
    <name type="scientific">Mycena venus</name>
    <dbReference type="NCBI Taxonomy" id="2733690"/>
    <lineage>
        <taxon>Eukaryota</taxon>
        <taxon>Fungi</taxon>
        <taxon>Dikarya</taxon>
        <taxon>Basidiomycota</taxon>
        <taxon>Agaricomycotina</taxon>
        <taxon>Agaricomycetes</taxon>
        <taxon>Agaricomycetidae</taxon>
        <taxon>Agaricales</taxon>
        <taxon>Marasmiineae</taxon>
        <taxon>Mycenaceae</taxon>
        <taxon>Mycena</taxon>
    </lineage>
</organism>
<name>A0A8H6Y4P1_9AGAR</name>
<feature type="coiled-coil region" evidence="1">
    <location>
        <begin position="71"/>
        <end position="98"/>
    </location>
</feature>
<evidence type="ECO:0000313" key="2">
    <source>
        <dbReference type="EMBL" id="KAF7354123.1"/>
    </source>
</evidence>
<reference evidence="2" key="1">
    <citation type="submission" date="2020-05" db="EMBL/GenBank/DDBJ databases">
        <title>Mycena genomes resolve the evolution of fungal bioluminescence.</title>
        <authorList>
            <person name="Tsai I.J."/>
        </authorList>
    </citation>
    <scope>NUCLEOTIDE SEQUENCE</scope>
    <source>
        <strain evidence="2">CCC161011</strain>
    </source>
</reference>
<dbReference type="OrthoDB" id="431454at2759"/>
<sequence>MKSSAGDITLANTSTALKIFKDFAVLLTDVPYVNAIMGLSIQILEIREQIISNKELSFRLIDNVATRSTVLIEALEQMKSSNVHLKDLEKDLARYEKLLLDIHRGLIGLTATGRSKGFMKLQTIIKRDQCLCFRTHGQY</sequence>
<dbReference type="Proteomes" id="UP000620124">
    <property type="component" value="Unassembled WGS sequence"/>
</dbReference>
<proteinExistence type="predicted"/>
<accession>A0A8H6Y4P1</accession>
<evidence type="ECO:0000313" key="3">
    <source>
        <dbReference type="Proteomes" id="UP000620124"/>
    </source>
</evidence>
<keyword evidence="1" id="KW-0175">Coiled coil</keyword>
<comment type="caution">
    <text evidence="2">The sequence shown here is derived from an EMBL/GenBank/DDBJ whole genome shotgun (WGS) entry which is preliminary data.</text>
</comment>